<dbReference type="RefSeq" id="WP_055266671.1">
    <property type="nucleotide sequence ID" value="NZ_CABIXQ010000016.1"/>
</dbReference>
<comment type="subcellular location">
    <subcellularLocation>
        <location evidence="1">Cell membrane</location>
        <topology evidence="1">Multi-pass membrane protein</topology>
    </subcellularLocation>
</comment>
<evidence type="ECO:0000256" key="2">
    <source>
        <dbReference type="ARBA" id="ARBA00022448"/>
    </source>
</evidence>
<keyword evidence="10 12" id="KW-0472">Membrane</keyword>
<dbReference type="GO" id="GO:0009401">
    <property type="term" value="P:phosphoenolpyruvate-dependent sugar phosphotransferase system"/>
    <property type="evidence" value="ECO:0007669"/>
    <property type="project" value="UniProtKB-KW"/>
</dbReference>
<dbReference type="PANTHER" id="PTHR30009:SF4">
    <property type="entry name" value="PTS SYSTEM N-ACETYLGLUCOSAMINE-SPECIFIC EIICBA COMPONENT"/>
    <property type="match status" value="1"/>
</dbReference>
<dbReference type="PROSITE" id="PS51098">
    <property type="entry name" value="PTS_EIIB_TYPE_1"/>
    <property type="match status" value="1"/>
</dbReference>
<evidence type="ECO:0000313" key="16">
    <source>
        <dbReference type="Proteomes" id="UP000095594"/>
    </source>
</evidence>
<gene>
    <name evidence="15" type="primary">glcB</name>
    <name evidence="15" type="ORF">ERS852471_02284</name>
</gene>
<dbReference type="EMBL" id="CYZX01000016">
    <property type="protein sequence ID" value="CUO78293.1"/>
    <property type="molecule type" value="Genomic_DNA"/>
</dbReference>
<evidence type="ECO:0000256" key="3">
    <source>
        <dbReference type="ARBA" id="ARBA00022475"/>
    </source>
</evidence>
<feature type="transmembrane region" description="Helical" evidence="12">
    <location>
        <begin position="356"/>
        <end position="376"/>
    </location>
</feature>
<proteinExistence type="predicted"/>
<dbReference type="OrthoDB" id="9764327at2"/>
<evidence type="ECO:0000259" key="14">
    <source>
        <dbReference type="PROSITE" id="PS51103"/>
    </source>
</evidence>
<dbReference type="Pfam" id="PF02378">
    <property type="entry name" value="PTS_EIIC"/>
    <property type="match status" value="1"/>
</dbReference>
<feature type="domain" description="PTS EIIB type-1" evidence="13">
    <location>
        <begin position="422"/>
        <end position="501"/>
    </location>
</feature>
<feature type="transmembrane region" description="Helical" evidence="12">
    <location>
        <begin position="53"/>
        <end position="78"/>
    </location>
</feature>
<dbReference type="PROSITE" id="PS01035">
    <property type="entry name" value="PTS_EIIB_TYPE_1_CYS"/>
    <property type="match status" value="1"/>
</dbReference>
<evidence type="ECO:0000256" key="4">
    <source>
        <dbReference type="ARBA" id="ARBA00022597"/>
    </source>
</evidence>
<evidence type="ECO:0000256" key="6">
    <source>
        <dbReference type="ARBA" id="ARBA00022683"/>
    </source>
</evidence>
<feature type="active site" description="Phosphocysteine intermediate; for EIIB activity" evidence="11">
    <location>
        <position position="444"/>
    </location>
</feature>
<dbReference type="GO" id="GO:0015764">
    <property type="term" value="P:N-acetylglucosamine transport"/>
    <property type="evidence" value="ECO:0007669"/>
    <property type="project" value="TreeGrafter"/>
</dbReference>
<dbReference type="GO" id="GO:0019866">
    <property type="term" value="C:organelle inner membrane"/>
    <property type="evidence" value="ECO:0007669"/>
    <property type="project" value="InterPro"/>
</dbReference>
<dbReference type="InterPro" id="IPR003352">
    <property type="entry name" value="PTS_EIIC"/>
</dbReference>
<keyword evidence="7 12" id="KW-0812">Transmembrane</keyword>
<keyword evidence="6" id="KW-0598">Phosphotransferase system</keyword>
<dbReference type="InterPro" id="IPR013013">
    <property type="entry name" value="PTS_EIIC_1"/>
</dbReference>
<dbReference type="GO" id="GO:0005886">
    <property type="term" value="C:plasma membrane"/>
    <property type="evidence" value="ECO:0007669"/>
    <property type="project" value="UniProtKB-SubCell"/>
</dbReference>
<dbReference type="CDD" id="cd00212">
    <property type="entry name" value="PTS_IIB_glc"/>
    <property type="match status" value="1"/>
</dbReference>
<reference evidence="15 16" key="1">
    <citation type="submission" date="2015-09" db="EMBL/GenBank/DDBJ databases">
        <authorList>
            <consortium name="Pathogen Informatics"/>
        </authorList>
    </citation>
    <scope>NUCLEOTIDE SEQUENCE [LARGE SCALE GENOMIC DNA]</scope>
    <source>
        <strain evidence="15 16">2789STDY5834856</strain>
    </source>
</reference>
<dbReference type="GO" id="GO:0090563">
    <property type="term" value="F:protein-phosphocysteine-sugar phosphotransferase activity"/>
    <property type="evidence" value="ECO:0007669"/>
    <property type="project" value="TreeGrafter"/>
</dbReference>
<evidence type="ECO:0000256" key="9">
    <source>
        <dbReference type="ARBA" id="ARBA00022989"/>
    </source>
</evidence>
<name>A0A174HTQ9_9CLOT</name>
<organism evidence="15 16">
    <name type="scientific">Clostridium disporicum</name>
    <dbReference type="NCBI Taxonomy" id="84024"/>
    <lineage>
        <taxon>Bacteria</taxon>
        <taxon>Bacillati</taxon>
        <taxon>Bacillota</taxon>
        <taxon>Clostridia</taxon>
        <taxon>Eubacteriales</taxon>
        <taxon>Clostridiaceae</taxon>
        <taxon>Clostridium</taxon>
    </lineage>
</organism>
<dbReference type="Proteomes" id="UP000095594">
    <property type="component" value="Unassembled WGS sequence"/>
</dbReference>
<evidence type="ECO:0000256" key="1">
    <source>
        <dbReference type="ARBA" id="ARBA00004651"/>
    </source>
</evidence>
<dbReference type="InterPro" id="IPR010974">
    <property type="entry name" value="PTS_IIBC_nag"/>
</dbReference>
<keyword evidence="9 12" id="KW-1133">Transmembrane helix</keyword>
<keyword evidence="3" id="KW-1003">Cell membrane</keyword>
<evidence type="ECO:0000259" key="13">
    <source>
        <dbReference type="PROSITE" id="PS51098"/>
    </source>
</evidence>
<dbReference type="NCBIfam" id="TIGR00826">
    <property type="entry name" value="EIIB_glc"/>
    <property type="match status" value="1"/>
</dbReference>
<feature type="transmembrane region" description="Helical" evidence="12">
    <location>
        <begin position="212"/>
        <end position="232"/>
    </location>
</feature>
<evidence type="ECO:0000256" key="10">
    <source>
        <dbReference type="ARBA" id="ARBA00023136"/>
    </source>
</evidence>
<dbReference type="InterPro" id="IPR036878">
    <property type="entry name" value="Glu_permease_IIB"/>
</dbReference>
<accession>A0A174HTQ9</accession>
<dbReference type="GO" id="GO:0008982">
    <property type="term" value="F:protein-N(PI)-phosphohistidine-sugar phosphotransferase activity"/>
    <property type="evidence" value="ECO:0007669"/>
    <property type="project" value="InterPro"/>
</dbReference>
<keyword evidence="5" id="KW-0808">Transferase</keyword>
<feature type="transmembrane region" description="Helical" evidence="12">
    <location>
        <begin position="181"/>
        <end position="200"/>
    </location>
</feature>
<evidence type="ECO:0000256" key="12">
    <source>
        <dbReference type="SAM" id="Phobius"/>
    </source>
</evidence>
<evidence type="ECO:0000256" key="8">
    <source>
        <dbReference type="ARBA" id="ARBA00022777"/>
    </source>
</evidence>
<feature type="transmembrane region" description="Helical" evidence="12">
    <location>
        <begin position="252"/>
        <end position="272"/>
    </location>
</feature>
<feature type="transmembrane region" description="Helical" evidence="12">
    <location>
        <begin position="279"/>
        <end position="296"/>
    </location>
</feature>
<protein>
    <submittedName>
        <fullName evidence="15">PTS system transporter subunit IIC</fullName>
    </submittedName>
</protein>
<dbReference type="AlphaFoldDB" id="A0A174HTQ9"/>
<keyword evidence="2" id="KW-0813">Transport</keyword>
<feature type="transmembrane region" description="Helical" evidence="12">
    <location>
        <begin position="85"/>
        <end position="104"/>
    </location>
</feature>
<dbReference type="SUPFAM" id="SSF55604">
    <property type="entry name" value="Glucose permease domain IIB"/>
    <property type="match status" value="1"/>
</dbReference>
<dbReference type="Gene3D" id="3.30.1360.60">
    <property type="entry name" value="Glucose permease domain IIB"/>
    <property type="match status" value="1"/>
</dbReference>
<evidence type="ECO:0000256" key="5">
    <source>
        <dbReference type="ARBA" id="ARBA00022679"/>
    </source>
</evidence>
<keyword evidence="4" id="KW-0762">Sugar transport</keyword>
<dbReference type="InterPro" id="IPR018113">
    <property type="entry name" value="PTrfase_EIIB_Cys"/>
</dbReference>
<dbReference type="NCBIfam" id="TIGR01998">
    <property type="entry name" value="PTS-II-BC-nag"/>
    <property type="match status" value="1"/>
</dbReference>
<dbReference type="PROSITE" id="PS51103">
    <property type="entry name" value="PTS_EIIC_TYPE_1"/>
    <property type="match status" value="1"/>
</dbReference>
<feature type="domain" description="PTS EIIC type-1" evidence="14">
    <location>
        <begin position="6"/>
        <end position="388"/>
    </location>
</feature>
<sequence>MGSKINKLLNFFQLLGKAIMIPIAALPVAALMLRLGKADVWGPNLFGGNGIPWMVAAGEAVINQMNLLFAIGISVGLADDNNGSAGLAGAIGYFVFTNVTYSFAEQLYQGSSIIDMGVLAGMIAGIVAGLLYNKYKEIRLPQFLGFFGGKRFVPIVTSFVMLLLGLVFGGIWPNIQESINSFGNTIATSGIIGAFIFGFLNRLLIPFGLHHALNSIFWFQFGEFTTANGEVVTGDMVRFLSGDPTAGIFQTGFFPIMMFALPAACLAMILAAKKNRRKAVTGMLVSIAFTSFLTGITEPIEFSFLFLAPGLFLIHAILTGLSLAVTSFLGIRAGYSFSAGFIDYLLNFNLAERPILLILVGVVMGIIYFIIFYFCITKFDLKTPGRDEDDDNIEECKEKEEVNVNKLEDKEVAIKPLRSKLDKIAECIIDAVGGKNNIEHVDSCITRIRLQLKDSNKVEKSKLKQIGATEIIRLGKNNVQIIIGTVADPVVSRIRRIIKNI</sequence>
<evidence type="ECO:0000313" key="15">
    <source>
        <dbReference type="EMBL" id="CUO78293.1"/>
    </source>
</evidence>
<dbReference type="GO" id="GO:0016301">
    <property type="term" value="F:kinase activity"/>
    <property type="evidence" value="ECO:0007669"/>
    <property type="project" value="UniProtKB-KW"/>
</dbReference>
<keyword evidence="8" id="KW-0418">Kinase</keyword>
<evidence type="ECO:0000256" key="7">
    <source>
        <dbReference type="ARBA" id="ARBA00022692"/>
    </source>
</evidence>
<dbReference type="InterPro" id="IPR001996">
    <property type="entry name" value="PTS_IIB_1"/>
</dbReference>
<dbReference type="InterPro" id="IPR050429">
    <property type="entry name" value="PTS_Glucose_EIICBA"/>
</dbReference>
<dbReference type="Pfam" id="PF00367">
    <property type="entry name" value="PTS_EIIB"/>
    <property type="match status" value="1"/>
</dbReference>
<feature type="transmembrane region" description="Helical" evidence="12">
    <location>
        <begin position="152"/>
        <end position="175"/>
    </location>
</feature>
<feature type="transmembrane region" description="Helical" evidence="12">
    <location>
        <begin position="110"/>
        <end position="132"/>
    </location>
</feature>
<dbReference type="PANTHER" id="PTHR30009">
    <property type="entry name" value="CYTOCHROME C-TYPE SYNTHESIS PROTEIN AND PTS TRANSMEMBRANE COMPONENT"/>
    <property type="match status" value="1"/>
</dbReference>
<dbReference type="GO" id="GO:0015572">
    <property type="term" value="F:N-acetylglucosamine transmembrane transporter activity"/>
    <property type="evidence" value="ECO:0007669"/>
    <property type="project" value="InterPro"/>
</dbReference>
<feature type="transmembrane region" description="Helical" evidence="12">
    <location>
        <begin position="302"/>
        <end position="326"/>
    </location>
</feature>
<feature type="transmembrane region" description="Helical" evidence="12">
    <location>
        <begin position="12"/>
        <end position="33"/>
    </location>
</feature>
<evidence type="ECO:0000256" key="11">
    <source>
        <dbReference type="PROSITE-ProRule" id="PRU00421"/>
    </source>
</evidence>